<dbReference type="InterPro" id="IPR000719">
    <property type="entry name" value="Prot_kinase_dom"/>
</dbReference>
<dbReference type="RefSeq" id="WP_073069886.1">
    <property type="nucleotide sequence ID" value="NZ_MPPI01000004.1"/>
</dbReference>
<sequence>MPSPIPLDTLLHNRYRIIEALRQGDYGWAYVAEDLKRSHERCVLEEFIPLKTDDLDALRERFQQEVSLLAELHHPQIPRFRVMIVHPAFADEPDRRLFGVRDYVDGYTYRALLNQRLAQGYVFSETEVLNLLLKVLPVLSDLHAHEIIHQNLNLDSIVLRSSDQLPVLIQFGLVRDVALTLQLTSHSKVGNWGYAPLEQRLSDRVARDSDFYALAAIAVVLLTGREPEELYDDKTQRWSWQEWAIVSPQFAQVLERMLSPNPARRYSTPGKVAQALRRLAVKDQEKHSNSKIQTSKSKKSKVTQTSASELPEPRILQDLSFLILVSVFFGLTGIASWRILSLLKPEPSGTTAAQNFSPSENNEDEQKTQESLRDDRKRLGISFNVFTDLVDELFYAQHPQLQNRSLDTDPKANQFRAEWNALAKTVLKKLETLSQEARSNLGRYNRASYNGWLTEVNQLKVSGRSLSTLTDARFSYLFPQQRQPLNPRKFGQVWYAIAHDQVSAFRDKSALKRISTQPFNDQDTLKPGQGKVYVVRVNQGQTLQVALKAPDRATQLSIFPFPEAPPLLQNSSGQSWSTKINKTGSYELVIASQATESIGYQIYVKLGS</sequence>
<evidence type="ECO:0000256" key="8">
    <source>
        <dbReference type="ARBA" id="ARBA00048679"/>
    </source>
</evidence>
<dbReference type="PANTHER" id="PTHR24363">
    <property type="entry name" value="SERINE/THREONINE PROTEIN KINASE"/>
    <property type="match status" value="1"/>
</dbReference>
<dbReference type="SMART" id="SM00220">
    <property type="entry name" value="S_TKc"/>
    <property type="match status" value="1"/>
</dbReference>
<dbReference type="SUPFAM" id="SSF56112">
    <property type="entry name" value="Protein kinase-like (PK-like)"/>
    <property type="match status" value="1"/>
</dbReference>
<protein>
    <recommendedName>
        <fullName evidence="1">non-specific serine/threonine protein kinase</fullName>
        <ecNumber evidence="1">2.7.11.1</ecNumber>
    </recommendedName>
</protein>
<keyword evidence="4" id="KW-0547">Nucleotide-binding</keyword>
<evidence type="ECO:0000256" key="4">
    <source>
        <dbReference type="ARBA" id="ARBA00022741"/>
    </source>
</evidence>
<dbReference type="EC" id="2.7.11.1" evidence="1"/>
<organism evidence="11 12">
    <name type="scientific">Phormidesmis priestleyi ULC007</name>
    <dbReference type="NCBI Taxonomy" id="1920490"/>
    <lineage>
        <taxon>Bacteria</taxon>
        <taxon>Bacillati</taxon>
        <taxon>Cyanobacteriota</taxon>
        <taxon>Cyanophyceae</taxon>
        <taxon>Leptolyngbyales</taxon>
        <taxon>Leptolyngbyaceae</taxon>
        <taxon>Phormidesmis</taxon>
    </lineage>
</organism>
<dbReference type="Gene3D" id="2.60.120.380">
    <property type="match status" value="1"/>
</dbReference>
<dbReference type="Proteomes" id="UP000238634">
    <property type="component" value="Unassembled WGS sequence"/>
</dbReference>
<keyword evidence="2" id="KW-0723">Serine/threonine-protein kinase</keyword>
<feature type="compositionally biased region" description="Polar residues" evidence="9">
    <location>
        <begin position="349"/>
        <end position="360"/>
    </location>
</feature>
<feature type="region of interest" description="Disordered" evidence="9">
    <location>
        <begin position="349"/>
        <end position="372"/>
    </location>
</feature>
<reference evidence="11 12" key="2">
    <citation type="submission" date="2018-03" db="EMBL/GenBank/DDBJ databases">
        <title>The ancient ancestry and fast evolution of plastids.</title>
        <authorList>
            <person name="Moore K.R."/>
            <person name="Magnabosco C."/>
            <person name="Momper L."/>
            <person name="Gold D.A."/>
            <person name="Bosak T."/>
            <person name="Fournier G.P."/>
        </authorList>
    </citation>
    <scope>NUCLEOTIDE SEQUENCE [LARGE SCALE GENOMIC DNA]</scope>
    <source>
        <strain evidence="11 12">ULC007</strain>
    </source>
</reference>
<dbReference type="STRING" id="1920490.GCA_001895925_02247"/>
<dbReference type="Gene3D" id="1.10.510.10">
    <property type="entry name" value="Transferase(Phosphotransferase) domain 1"/>
    <property type="match status" value="1"/>
</dbReference>
<dbReference type="InterPro" id="IPR011009">
    <property type="entry name" value="Kinase-like_dom_sf"/>
</dbReference>
<dbReference type="Gene3D" id="3.30.200.20">
    <property type="entry name" value="Phosphorylase Kinase, domain 1"/>
    <property type="match status" value="1"/>
</dbReference>
<dbReference type="OrthoDB" id="507628at2"/>
<name>A0A2T1DLE6_9CYAN</name>
<comment type="caution">
    <text evidence="11">The sequence shown here is derived from an EMBL/GenBank/DDBJ whole genome shotgun (WGS) entry which is preliminary data.</text>
</comment>
<dbReference type="Pfam" id="PF00069">
    <property type="entry name" value="Pkinase"/>
    <property type="match status" value="1"/>
</dbReference>
<reference evidence="11 12" key="1">
    <citation type="submission" date="2018-02" db="EMBL/GenBank/DDBJ databases">
        <authorList>
            <person name="Cohen D.B."/>
            <person name="Kent A.D."/>
        </authorList>
    </citation>
    <scope>NUCLEOTIDE SEQUENCE [LARGE SCALE GENOMIC DNA]</scope>
    <source>
        <strain evidence="11 12">ULC007</strain>
    </source>
</reference>
<keyword evidence="12" id="KW-1185">Reference proteome</keyword>
<feature type="region of interest" description="Disordered" evidence="9">
    <location>
        <begin position="282"/>
        <end position="308"/>
    </location>
</feature>
<dbReference type="PROSITE" id="PS50011">
    <property type="entry name" value="PROTEIN_KINASE_DOM"/>
    <property type="match status" value="1"/>
</dbReference>
<dbReference type="PANTHER" id="PTHR24363:SF0">
    <property type="entry name" value="SERINE_THREONINE KINASE LIKE DOMAIN CONTAINING 1"/>
    <property type="match status" value="1"/>
</dbReference>
<feature type="domain" description="Protein kinase" evidence="10">
    <location>
        <begin position="15"/>
        <end position="277"/>
    </location>
</feature>
<dbReference type="AlphaFoldDB" id="A0A2T1DLE6"/>
<evidence type="ECO:0000313" key="12">
    <source>
        <dbReference type="Proteomes" id="UP000238634"/>
    </source>
</evidence>
<evidence type="ECO:0000313" key="11">
    <source>
        <dbReference type="EMBL" id="PSB21234.1"/>
    </source>
</evidence>
<keyword evidence="6" id="KW-0067">ATP-binding</keyword>
<dbReference type="EMBL" id="PVWG01000003">
    <property type="protein sequence ID" value="PSB21234.1"/>
    <property type="molecule type" value="Genomic_DNA"/>
</dbReference>
<evidence type="ECO:0000256" key="9">
    <source>
        <dbReference type="SAM" id="MobiDB-lite"/>
    </source>
</evidence>
<evidence type="ECO:0000256" key="3">
    <source>
        <dbReference type="ARBA" id="ARBA00022679"/>
    </source>
</evidence>
<gene>
    <name evidence="11" type="ORF">C7B65_04710</name>
</gene>
<evidence type="ECO:0000256" key="5">
    <source>
        <dbReference type="ARBA" id="ARBA00022777"/>
    </source>
</evidence>
<evidence type="ECO:0000256" key="6">
    <source>
        <dbReference type="ARBA" id="ARBA00022840"/>
    </source>
</evidence>
<evidence type="ECO:0000256" key="2">
    <source>
        <dbReference type="ARBA" id="ARBA00022527"/>
    </source>
</evidence>
<proteinExistence type="predicted"/>
<keyword evidence="3" id="KW-0808">Transferase</keyword>
<evidence type="ECO:0000259" key="10">
    <source>
        <dbReference type="PROSITE" id="PS50011"/>
    </source>
</evidence>
<dbReference type="GO" id="GO:0004674">
    <property type="term" value="F:protein serine/threonine kinase activity"/>
    <property type="evidence" value="ECO:0007669"/>
    <property type="project" value="UniProtKB-KW"/>
</dbReference>
<dbReference type="GO" id="GO:0005524">
    <property type="term" value="F:ATP binding"/>
    <property type="evidence" value="ECO:0007669"/>
    <property type="project" value="UniProtKB-KW"/>
</dbReference>
<comment type="catalytic activity">
    <reaction evidence="8">
        <text>L-seryl-[protein] + ATP = O-phospho-L-seryl-[protein] + ADP + H(+)</text>
        <dbReference type="Rhea" id="RHEA:17989"/>
        <dbReference type="Rhea" id="RHEA-COMP:9863"/>
        <dbReference type="Rhea" id="RHEA-COMP:11604"/>
        <dbReference type="ChEBI" id="CHEBI:15378"/>
        <dbReference type="ChEBI" id="CHEBI:29999"/>
        <dbReference type="ChEBI" id="CHEBI:30616"/>
        <dbReference type="ChEBI" id="CHEBI:83421"/>
        <dbReference type="ChEBI" id="CHEBI:456216"/>
        <dbReference type="EC" id="2.7.11.1"/>
    </reaction>
</comment>
<evidence type="ECO:0000256" key="7">
    <source>
        <dbReference type="ARBA" id="ARBA00047899"/>
    </source>
</evidence>
<keyword evidence="5" id="KW-0418">Kinase</keyword>
<evidence type="ECO:0000256" key="1">
    <source>
        <dbReference type="ARBA" id="ARBA00012513"/>
    </source>
</evidence>
<accession>A0A2T1DLE6</accession>
<comment type="catalytic activity">
    <reaction evidence="7">
        <text>L-threonyl-[protein] + ATP = O-phospho-L-threonyl-[protein] + ADP + H(+)</text>
        <dbReference type="Rhea" id="RHEA:46608"/>
        <dbReference type="Rhea" id="RHEA-COMP:11060"/>
        <dbReference type="Rhea" id="RHEA-COMP:11605"/>
        <dbReference type="ChEBI" id="CHEBI:15378"/>
        <dbReference type="ChEBI" id="CHEBI:30013"/>
        <dbReference type="ChEBI" id="CHEBI:30616"/>
        <dbReference type="ChEBI" id="CHEBI:61977"/>
        <dbReference type="ChEBI" id="CHEBI:456216"/>
        <dbReference type="EC" id="2.7.11.1"/>
    </reaction>
</comment>